<dbReference type="PANTHER" id="PTHR30508:SF1">
    <property type="entry name" value="UPF0051 PROTEIN ABCI8, CHLOROPLASTIC-RELATED"/>
    <property type="match status" value="1"/>
</dbReference>
<dbReference type="AlphaFoldDB" id="A0A4R6Z979"/>
<feature type="domain" description="SUF system FeS cluster assembly SufBD N-terminal" evidence="3">
    <location>
        <begin position="140"/>
        <end position="200"/>
    </location>
</feature>
<dbReference type="PANTHER" id="PTHR30508">
    <property type="entry name" value="FES CLUSTER ASSEMBLY PROTEIN SUF"/>
    <property type="match status" value="1"/>
</dbReference>
<dbReference type="InterPro" id="IPR055346">
    <property type="entry name" value="Fe-S_cluster_assembly_SufBD"/>
</dbReference>
<dbReference type="Pfam" id="PF01458">
    <property type="entry name" value="SUFBD_core"/>
    <property type="match status" value="1"/>
</dbReference>
<comment type="similarity">
    <text evidence="1">Belongs to the iron-sulfur cluster assembly SufBD family.</text>
</comment>
<dbReference type="InterPro" id="IPR045595">
    <property type="entry name" value="SufBD_N"/>
</dbReference>
<protein>
    <submittedName>
        <fullName evidence="4">Iron-regulated ABC transporter membrane component SufB</fullName>
    </submittedName>
</protein>
<feature type="domain" description="SUF system FeS cluster assembly SufBD core" evidence="2">
    <location>
        <begin position="208"/>
        <end position="450"/>
    </location>
</feature>
<name>A0A4R6Z979_9GAMM</name>
<dbReference type="InterPro" id="IPR010231">
    <property type="entry name" value="SUF_FeS_clus_asmbl_SufB"/>
</dbReference>
<dbReference type="Pfam" id="PF19295">
    <property type="entry name" value="SufBD_N"/>
    <property type="match status" value="1"/>
</dbReference>
<reference evidence="4 5" key="1">
    <citation type="submission" date="2019-03" db="EMBL/GenBank/DDBJ databases">
        <title>Genomic Encyclopedia of Type Strains, Phase IV (KMG-IV): sequencing the most valuable type-strain genomes for metagenomic binning, comparative biology and taxonomic classification.</title>
        <authorList>
            <person name="Goeker M."/>
        </authorList>
    </citation>
    <scope>NUCLEOTIDE SEQUENCE [LARGE SCALE GENOMIC DNA]</scope>
    <source>
        <strain evidence="4 5">DSM 21667</strain>
    </source>
</reference>
<dbReference type="RefSeq" id="WP_133816570.1">
    <property type="nucleotide sequence ID" value="NZ_SNZH01000001.1"/>
</dbReference>
<dbReference type="NCBIfam" id="TIGR01980">
    <property type="entry name" value="sufB"/>
    <property type="match status" value="1"/>
</dbReference>
<evidence type="ECO:0000259" key="3">
    <source>
        <dbReference type="Pfam" id="PF19295"/>
    </source>
</evidence>
<evidence type="ECO:0000313" key="5">
    <source>
        <dbReference type="Proteomes" id="UP000295293"/>
    </source>
</evidence>
<sequence length="479" mass="53188">MATERTDIDNALNRRYEAGFVTDIETEYLPPGLSEDIIRQLSAKKNEPEWMTDWRLKAYRHWLTMPVPHWAKLKISPIDFQSVSYYAAPKARPKSLDEVDPKLLETYEKLGVPLHERAKLAGIAVDAVFDSVSVGTTFRKELAEAGVIFCSMSEAIHNHPDLVRQYLGTVVPVADNYFAALNCAVFSDGSFVFIPKGVRCPMELSTYFRINAMNTGQFERTLIVAEEGSYVSYLEGCTAPQRDENQLHAAVVELVALDDAQIKYSTVQNWYPGDENGVGGIYNFVTKRGDCRGARSKISWTQVETGSAITWKYPSCVLRGDDSTGEFYSVALTHHAQQADTGTKMIHIGKNTKSKIIAKGISAGRGQNSYRGLVKVEKSAEGARNYTQCDSLLIGKKCGAHTFPYIEVKHPSAIVEHEATTSKISDDQLFYCRSRGLGEEDAVSMIVDGFCKQVFKELPMEFAVEAKKLLEVSLEGAVG</sequence>
<dbReference type="SUPFAM" id="SSF101960">
    <property type="entry name" value="Stabilizer of iron transporter SufD"/>
    <property type="match status" value="1"/>
</dbReference>
<comment type="caution">
    <text evidence="4">The sequence shown here is derived from an EMBL/GenBank/DDBJ whole genome shotgun (WGS) entry which is preliminary data.</text>
</comment>
<dbReference type="Proteomes" id="UP000295293">
    <property type="component" value="Unassembled WGS sequence"/>
</dbReference>
<organism evidence="4 5">
    <name type="scientific">Tahibacter aquaticus</name>
    <dbReference type="NCBI Taxonomy" id="520092"/>
    <lineage>
        <taxon>Bacteria</taxon>
        <taxon>Pseudomonadati</taxon>
        <taxon>Pseudomonadota</taxon>
        <taxon>Gammaproteobacteria</taxon>
        <taxon>Lysobacterales</taxon>
        <taxon>Rhodanobacteraceae</taxon>
        <taxon>Tahibacter</taxon>
    </lineage>
</organism>
<gene>
    <name evidence="4" type="ORF">DFR29_10163</name>
</gene>
<proteinExistence type="inferred from homology"/>
<dbReference type="OrthoDB" id="9803529at2"/>
<accession>A0A4R6Z979</accession>
<dbReference type="EMBL" id="SNZH01000001">
    <property type="protein sequence ID" value="TDR48443.1"/>
    <property type="molecule type" value="Genomic_DNA"/>
</dbReference>
<evidence type="ECO:0000256" key="1">
    <source>
        <dbReference type="ARBA" id="ARBA00043967"/>
    </source>
</evidence>
<dbReference type="InterPro" id="IPR000825">
    <property type="entry name" value="SUF_FeS_clus_asmbl_SufBD_core"/>
</dbReference>
<keyword evidence="5" id="KW-1185">Reference proteome</keyword>
<dbReference type="InterPro" id="IPR037284">
    <property type="entry name" value="SUF_FeS_clus_asmbl_SufBD_sf"/>
</dbReference>
<evidence type="ECO:0000313" key="4">
    <source>
        <dbReference type="EMBL" id="TDR48443.1"/>
    </source>
</evidence>
<dbReference type="NCBIfam" id="NF008773">
    <property type="entry name" value="PRK11814.1"/>
    <property type="match status" value="1"/>
</dbReference>
<evidence type="ECO:0000259" key="2">
    <source>
        <dbReference type="Pfam" id="PF01458"/>
    </source>
</evidence>
<dbReference type="GO" id="GO:0016226">
    <property type="term" value="P:iron-sulfur cluster assembly"/>
    <property type="evidence" value="ECO:0007669"/>
    <property type="project" value="InterPro"/>
</dbReference>